<keyword evidence="4" id="KW-0675">Receptor</keyword>
<dbReference type="GO" id="GO:0044718">
    <property type="term" value="P:siderophore transmembrane transport"/>
    <property type="evidence" value="ECO:0007669"/>
    <property type="project" value="TreeGrafter"/>
</dbReference>
<accession>A0A9D9HKJ0</accession>
<evidence type="ECO:0000313" key="4">
    <source>
        <dbReference type="EMBL" id="MBO8455534.1"/>
    </source>
</evidence>
<dbReference type="PANTHER" id="PTHR30069">
    <property type="entry name" value="TONB-DEPENDENT OUTER MEMBRANE RECEPTOR"/>
    <property type="match status" value="1"/>
</dbReference>
<dbReference type="Gene3D" id="2.170.130.10">
    <property type="entry name" value="TonB-dependent receptor, plug domain"/>
    <property type="match status" value="1"/>
</dbReference>
<comment type="caution">
    <text evidence="4">The sequence shown here is derived from an EMBL/GenBank/DDBJ whole genome shotgun (WGS) entry which is preliminary data.</text>
</comment>
<dbReference type="InterPro" id="IPR037066">
    <property type="entry name" value="Plug_dom_sf"/>
</dbReference>
<dbReference type="Pfam" id="PF07715">
    <property type="entry name" value="Plug"/>
    <property type="match status" value="1"/>
</dbReference>
<evidence type="ECO:0000256" key="2">
    <source>
        <dbReference type="SAM" id="SignalP"/>
    </source>
</evidence>
<dbReference type="EMBL" id="JADIMK010000039">
    <property type="protein sequence ID" value="MBO8455534.1"/>
    <property type="molecule type" value="Genomic_DNA"/>
</dbReference>
<feature type="signal peptide" evidence="2">
    <location>
        <begin position="1"/>
        <end position="22"/>
    </location>
</feature>
<dbReference type="SUPFAM" id="SSF56935">
    <property type="entry name" value="Porins"/>
    <property type="match status" value="1"/>
</dbReference>
<reference evidence="4" key="1">
    <citation type="submission" date="2020-10" db="EMBL/GenBank/DDBJ databases">
        <authorList>
            <person name="Gilroy R."/>
        </authorList>
    </citation>
    <scope>NUCLEOTIDE SEQUENCE</scope>
    <source>
        <strain evidence="4">B1-3475</strain>
    </source>
</reference>
<organism evidence="4 5">
    <name type="scientific">Candidatus Cryptobacteroides intestinigallinarum</name>
    <dbReference type="NCBI Taxonomy" id="2840767"/>
    <lineage>
        <taxon>Bacteria</taxon>
        <taxon>Pseudomonadati</taxon>
        <taxon>Bacteroidota</taxon>
        <taxon>Bacteroidia</taxon>
        <taxon>Bacteroidales</taxon>
        <taxon>Candidatus Cryptobacteroides</taxon>
    </lineage>
</organism>
<dbReference type="PANTHER" id="PTHR30069:SF29">
    <property type="entry name" value="HEMOGLOBIN AND HEMOGLOBIN-HAPTOGLOBIN-BINDING PROTEIN 1-RELATED"/>
    <property type="match status" value="1"/>
</dbReference>
<evidence type="ECO:0000256" key="1">
    <source>
        <dbReference type="ARBA" id="ARBA00022729"/>
    </source>
</evidence>
<dbReference type="InterPro" id="IPR039426">
    <property type="entry name" value="TonB-dep_rcpt-like"/>
</dbReference>
<evidence type="ECO:0000313" key="5">
    <source>
        <dbReference type="Proteomes" id="UP000823617"/>
    </source>
</evidence>
<gene>
    <name evidence="4" type="ORF">IAC08_03915</name>
</gene>
<name>A0A9D9HKJ0_9BACT</name>
<feature type="chain" id="PRO_5039062052" evidence="2">
    <location>
        <begin position="23"/>
        <end position="931"/>
    </location>
</feature>
<evidence type="ECO:0000259" key="3">
    <source>
        <dbReference type="Pfam" id="PF07715"/>
    </source>
</evidence>
<dbReference type="SUPFAM" id="SSF117074">
    <property type="entry name" value="Hypothetical protein PA1324"/>
    <property type="match status" value="1"/>
</dbReference>
<feature type="non-terminal residue" evidence="4">
    <location>
        <position position="1"/>
    </location>
</feature>
<dbReference type="GO" id="GO:0009279">
    <property type="term" value="C:cell outer membrane"/>
    <property type="evidence" value="ECO:0007669"/>
    <property type="project" value="TreeGrafter"/>
</dbReference>
<feature type="domain" description="TonB-dependent receptor plug" evidence="3">
    <location>
        <begin position="125"/>
        <end position="245"/>
    </location>
</feature>
<proteinExistence type="predicted"/>
<dbReference type="AlphaFoldDB" id="A0A9D9HKJ0"/>
<protein>
    <submittedName>
        <fullName evidence="4">TonB-dependent receptor plug domain-containing protein</fullName>
    </submittedName>
</protein>
<dbReference type="InterPro" id="IPR012910">
    <property type="entry name" value="Plug_dom"/>
</dbReference>
<reference evidence="4" key="2">
    <citation type="journal article" date="2021" name="PeerJ">
        <title>Extensive microbial diversity within the chicken gut microbiome revealed by metagenomics and culture.</title>
        <authorList>
            <person name="Gilroy R."/>
            <person name="Ravi A."/>
            <person name="Getino M."/>
            <person name="Pursley I."/>
            <person name="Horton D.L."/>
            <person name="Alikhan N.F."/>
            <person name="Baker D."/>
            <person name="Gharbi K."/>
            <person name="Hall N."/>
            <person name="Watson M."/>
            <person name="Adriaenssens E.M."/>
            <person name="Foster-Nyarko E."/>
            <person name="Jarju S."/>
            <person name="Secka A."/>
            <person name="Antonio M."/>
            <person name="Oren A."/>
            <person name="Chaudhuri R.R."/>
            <person name="La Ragione R."/>
            <person name="Hildebrand F."/>
            <person name="Pallen M.J."/>
        </authorList>
    </citation>
    <scope>NUCLEOTIDE SEQUENCE</scope>
    <source>
        <strain evidence="4">B1-3475</strain>
    </source>
</reference>
<keyword evidence="1 2" id="KW-0732">Signal</keyword>
<dbReference type="Proteomes" id="UP000823617">
    <property type="component" value="Unassembled WGS sequence"/>
</dbReference>
<sequence length="931" mass="105041">QYSVRYFILLIFTFSAALTARAQTDVTIKVINSLDSLPVAYATCYMVSVLHEGKVSAVTSADGNCEFKNIPAGDYRLEVINIGQTKTCRIKVTDMPLQYFRIAMQFDLIEIEAATITAKAGDGITSSSVIGQDAIQHIQPSSFADLLELLPGGMAQDPSFKAAQTIRLREADPISSYSTSSLGTQFLIDGIPINMDANLQATPVNSTYGSSFVGAGVDMRSISTDNVKSVEIVRGIPSVEYGDLTSGLVKIERKQGGKQLEARFKADMSSYLLSMGKGFEWQSDKAKKGTKWTFNADLSYLDTHDDPRNTRQNYKRMTGSVRAGYLGRFSETLRYTVSMSADYMGSFDNEKADRDLDNGTGGPIERYKSLYHRLLTKADWHLYSMCETSFFRSLNLAVSYTGEIDRIERWKLVELGMDSPVCTAQQEGEHDATIVPFSYGSDLTVDGRPTYIYANVVANFSKSLKKHADIGLKAGSTWNYARNRGKGTIFDLAHPFSTDMNVRPRNFAGIPAISQFHLFVENNNVLRFGGFVIKTMAGVRTMTLAGLDKRYRLSGKWKFDPRMNMRVEFPKINVGIRPLGIALSAGWGAHTKFPTVEHLYPDAMWYDIVQLNYWPSDPAMRRVNMAVFRIDRTNYDLDAARNDKAEISVEARLGRDWSLDVTIFREDMRSGFRNSSTPVRYVYKDYDETAIAGSELGGQPPQLSDIPYVTDTLLTTYAFYTNGSRTLKRGVEFTLVTPRIRAIRTRFSVSGAYFNTVYQNSQPEYYRPSSSVGGAAYPYIGYYEDTDNYLRERCNTNLLTDTQVPRFGLILSTSFQFLWFSGSQSQWRNPEPIEYIDKELERHPFTDESRENGVLNQLIRSYNSVSYMYTRIPFQLCVNLKVSKKFSKDRITVALFANKIFDVSPSYFSPLGVKVRREVSPYFGMELNFKL</sequence>
<dbReference type="GO" id="GO:0015344">
    <property type="term" value="F:siderophore uptake transmembrane transporter activity"/>
    <property type="evidence" value="ECO:0007669"/>
    <property type="project" value="TreeGrafter"/>
</dbReference>